<dbReference type="PRINTS" id="PR00700">
    <property type="entry name" value="PRTYPHPHTASE"/>
</dbReference>
<dbReference type="Pfam" id="PF00102">
    <property type="entry name" value="Y_phosphatase"/>
    <property type="match status" value="3"/>
</dbReference>
<dbReference type="PANTHER" id="PTHR19134">
    <property type="entry name" value="RECEPTOR-TYPE TYROSINE-PROTEIN PHOSPHATASE"/>
    <property type="match status" value="1"/>
</dbReference>
<dbReference type="GO" id="GO:0048666">
    <property type="term" value="P:neuron development"/>
    <property type="evidence" value="ECO:0007669"/>
    <property type="project" value="UniProtKB-ARBA"/>
</dbReference>
<evidence type="ECO:0000313" key="7">
    <source>
        <dbReference type="EMBL" id="GIY53440.1"/>
    </source>
</evidence>
<evidence type="ECO:0000259" key="5">
    <source>
        <dbReference type="PROSITE" id="PS50055"/>
    </source>
</evidence>
<dbReference type="EMBL" id="BPLR01012367">
    <property type="protein sequence ID" value="GIY53440.1"/>
    <property type="molecule type" value="Genomic_DNA"/>
</dbReference>
<evidence type="ECO:0000256" key="2">
    <source>
        <dbReference type="ARBA" id="ARBA00013064"/>
    </source>
</evidence>
<name>A0AAV4U6Q8_CAEEX</name>
<dbReference type="PROSITE" id="PS50056">
    <property type="entry name" value="TYR_PHOSPHATASE_2"/>
    <property type="match status" value="1"/>
</dbReference>
<dbReference type="InterPro" id="IPR000387">
    <property type="entry name" value="Tyr_Pase_dom"/>
</dbReference>
<gene>
    <name evidence="7" type="primary">PTPRM</name>
    <name evidence="7" type="ORF">CEXT_628602</name>
</gene>
<dbReference type="Proteomes" id="UP001054945">
    <property type="component" value="Unassembled WGS sequence"/>
</dbReference>
<dbReference type="PANTHER" id="PTHR19134:SF562">
    <property type="entry name" value="PROTEIN-TYROSINE-PHOSPHATASE"/>
    <property type="match status" value="1"/>
</dbReference>
<dbReference type="InterPro" id="IPR050348">
    <property type="entry name" value="Protein-Tyr_Phosphatase"/>
</dbReference>
<dbReference type="InterPro" id="IPR029021">
    <property type="entry name" value="Prot-tyrosine_phosphatase-like"/>
</dbReference>
<dbReference type="InterPro" id="IPR003595">
    <property type="entry name" value="Tyr_Pase_cat"/>
</dbReference>
<dbReference type="InterPro" id="IPR000242">
    <property type="entry name" value="PTP_cat"/>
</dbReference>
<feature type="domain" description="Tyrosine specific protein phosphatases" evidence="6">
    <location>
        <begin position="112"/>
        <end position="160"/>
    </location>
</feature>
<sequence length="345" mass="40156">MYPCSVAKLPENDHSLVYLKTTNGSDYVHANFIDGYKDPHRYIATQGPMVNTVTDFWYMVWQEKVSKIIMIANVIETGKCKCEKTFTISKGHKSKEIKQFHFTSWPDHGFIAGIGRTGTVILFENAFEMSIQENQIDVLGLLFSMRKQRMNIVENYDQYTFVYHALVEALCIENTCTNSVTFLKKYSDLIKPDEETGMTRIRKQFQMLNDLPVQLLPKDIFAAYTVSNQAKNRNMHILPNYINAVYIDSYRHKNMFVATEYPLPETVIDFLRMVFEVKSKIIILLQSIPFSNEDYPLFWPANPQEENSPVPIKLIHIKSWDVKTFFASGYFNYFNSDEVLECIQK</sequence>
<evidence type="ECO:0000256" key="1">
    <source>
        <dbReference type="ARBA" id="ARBA00009580"/>
    </source>
</evidence>
<evidence type="ECO:0000259" key="6">
    <source>
        <dbReference type="PROSITE" id="PS50056"/>
    </source>
</evidence>
<evidence type="ECO:0000256" key="3">
    <source>
        <dbReference type="ARBA" id="ARBA00022801"/>
    </source>
</evidence>
<dbReference type="Gene3D" id="3.90.190.10">
    <property type="entry name" value="Protein tyrosine phosphatase superfamily"/>
    <property type="match status" value="3"/>
</dbReference>
<feature type="domain" description="Tyrosine-protein phosphatase" evidence="5">
    <location>
        <begin position="9"/>
        <end position="169"/>
    </location>
</feature>
<feature type="domain" description="Tyrosine-protein phosphatase" evidence="5">
    <location>
        <begin position="201"/>
        <end position="306"/>
    </location>
</feature>
<dbReference type="EC" id="3.1.3.48" evidence="2"/>
<evidence type="ECO:0000313" key="8">
    <source>
        <dbReference type="Proteomes" id="UP001054945"/>
    </source>
</evidence>
<keyword evidence="4" id="KW-0904">Protein phosphatase</keyword>
<comment type="similarity">
    <text evidence="1">Belongs to the protein-tyrosine phosphatase family.</text>
</comment>
<dbReference type="SUPFAM" id="SSF52799">
    <property type="entry name" value="(Phosphotyrosine protein) phosphatases II"/>
    <property type="match status" value="2"/>
</dbReference>
<protein>
    <recommendedName>
        <fullName evidence="2">protein-tyrosine-phosphatase</fullName>
        <ecNumber evidence="2">3.1.3.48</ecNumber>
    </recommendedName>
</protein>
<evidence type="ECO:0000256" key="4">
    <source>
        <dbReference type="ARBA" id="ARBA00022912"/>
    </source>
</evidence>
<comment type="caution">
    <text evidence="7">The sequence shown here is derived from an EMBL/GenBank/DDBJ whole genome shotgun (WGS) entry which is preliminary data.</text>
</comment>
<keyword evidence="8" id="KW-1185">Reference proteome</keyword>
<dbReference type="AlphaFoldDB" id="A0AAV4U6Q8"/>
<dbReference type="SMART" id="SM00404">
    <property type="entry name" value="PTPc_motif"/>
    <property type="match status" value="1"/>
</dbReference>
<proteinExistence type="inferred from homology"/>
<dbReference type="PROSITE" id="PS50055">
    <property type="entry name" value="TYR_PHOSPHATASE_PTP"/>
    <property type="match status" value="2"/>
</dbReference>
<keyword evidence="3" id="KW-0378">Hydrolase</keyword>
<accession>A0AAV4U6Q8</accession>
<dbReference type="GO" id="GO:0004725">
    <property type="term" value="F:protein tyrosine phosphatase activity"/>
    <property type="evidence" value="ECO:0007669"/>
    <property type="project" value="InterPro"/>
</dbReference>
<keyword evidence="7" id="KW-0675">Receptor</keyword>
<organism evidence="7 8">
    <name type="scientific">Caerostris extrusa</name>
    <name type="common">Bark spider</name>
    <name type="synonym">Caerostris bankana</name>
    <dbReference type="NCBI Taxonomy" id="172846"/>
    <lineage>
        <taxon>Eukaryota</taxon>
        <taxon>Metazoa</taxon>
        <taxon>Ecdysozoa</taxon>
        <taxon>Arthropoda</taxon>
        <taxon>Chelicerata</taxon>
        <taxon>Arachnida</taxon>
        <taxon>Araneae</taxon>
        <taxon>Araneomorphae</taxon>
        <taxon>Entelegynae</taxon>
        <taxon>Araneoidea</taxon>
        <taxon>Araneidae</taxon>
        <taxon>Caerostris</taxon>
    </lineage>
</organism>
<dbReference type="SMART" id="SM00194">
    <property type="entry name" value="PTPc"/>
    <property type="match status" value="1"/>
</dbReference>
<reference evidence="7 8" key="1">
    <citation type="submission" date="2021-06" db="EMBL/GenBank/DDBJ databases">
        <title>Caerostris extrusa draft genome.</title>
        <authorList>
            <person name="Kono N."/>
            <person name="Arakawa K."/>
        </authorList>
    </citation>
    <scope>NUCLEOTIDE SEQUENCE [LARGE SCALE GENOMIC DNA]</scope>
</reference>